<dbReference type="Gene3D" id="3.30.1240.10">
    <property type="match status" value="1"/>
</dbReference>
<dbReference type="AlphaFoldDB" id="A0A380KME8"/>
<dbReference type="NCBIfam" id="TIGR00099">
    <property type="entry name" value="Cof-subfamily"/>
    <property type="match status" value="1"/>
</dbReference>
<dbReference type="InterPro" id="IPR036412">
    <property type="entry name" value="HAD-like_sf"/>
</dbReference>
<evidence type="ECO:0000256" key="1">
    <source>
        <dbReference type="SAM" id="Phobius"/>
    </source>
</evidence>
<feature type="transmembrane region" description="Helical" evidence="1">
    <location>
        <begin position="6"/>
        <end position="26"/>
    </location>
</feature>
<organism evidence="2 3">
    <name type="scientific">Streptococcus infantarius</name>
    <dbReference type="NCBI Taxonomy" id="102684"/>
    <lineage>
        <taxon>Bacteria</taxon>
        <taxon>Bacillati</taxon>
        <taxon>Bacillota</taxon>
        <taxon>Bacilli</taxon>
        <taxon>Lactobacillales</taxon>
        <taxon>Streptococcaceae</taxon>
        <taxon>Streptococcus</taxon>
    </lineage>
</organism>
<proteinExistence type="predicted"/>
<keyword evidence="1" id="KW-0472">Membrane</keyword>
<dbReference type="GO" id="GO:0000287">
    <property type="term" value="F:magnesium ion binding"/>
    <property type="evidence" value="ECO:0007669"/>
    <property type="project" value="TreeGrafter"/>
</dbReference>
<sequence>MKRKYLYFLFYVVLLLKFFETAIMVLEKIEMVKKMIKLIAVDMDGTFLDEKGQFDAKRFEQLLDELDKRGILFVVATGNQISRMKIVFGNLANRLAYVVGNGGHLLVKDQTIYLKNLNAQQLQHFLQYYEKHFDDYHVVISSPEHSYMTKGAYSCQNLGDPERLKYYNASFPNVILLDNMLELPHEKINKSTTQLPMALFESVIQDFRKEFPDLVPMASGLGAIDVVLPGVDKALGIKELMALKGISADQVMTFGDGDNDISMLRLAKYSYAMENASKTVKAVANFIAPTNAKSGVFQMIEQYLESH</sequence>
<dbReference type="Gene3D" id="3.40.50.1000">
    <property type="entry name" value="HAD superfamily/HAD-like"/>
    <property type="match status" value="1"/>
</dbReference>
<dbReference type="Proteomes" id="UP000255352">
    <property type="component" value="Unassembled WGS sequence"/>
</dbReference>
<gene>
    <name evidence="2" type="primary">ybjI_1</name>
    <name evidence="2" type="ORF">NCTC13760_01105</name>
</gene>
<dbReference type="SFLD" id="SFLDG01140">
    <property type="entry name" value="C2.B:_Phosphomannomutase_and_P"/>
    <property type="match status" value="1"/>
</dbReference>
<protein>
    <submittedName>
        <fullName evidence="2">HAD-superfamily hydrolase / phosphatase</fullName>
        <ecNumber evidence="2">3.1.3.-</ecNumber>
    </submittedName>
</protein>
<keyword evidence="2" id="KW-0378">Hydrolase</keyword>
<dbReference type="EMBL" id="UHFP01000001">
    <property type="protein sequence ID" value="SUN68416.1"/>
    <property type="molecule type" value="Genomic_DNA"/>
</dbReference>
<dbReference type="PANTHER" id="PTHR10000:SF53">
    <property type="entry name" value="5-AMINO-6-(5-PHOSPHO-D-RIBITYLAMINO)URACIL PHOSPHATASE YBJI-RELATED"/>
    <property type="match status" value="1"/>
</dbReference>
<dbReference type="EC" id="3.1.3.-" evidence="2"/>
<keyword evidence="1" id="KW-0812">Transmembrane</keyword>
<name>A0A380KME8_9STRE</name>
<dbReference type="Pfam" id="PF08282">
    <property type="entry name" value="Hydrolase_3"/>
    <property type="match status" value="1"/>
</dbReference>
<reference evidence="2 3" key="1">
    <citation type="submission" date="2018-06" db="EMBL/GenBank/DDBJ databases">
        <authorList>
            <consortium name="Pathogen Informatics"/>
            <person name="Doyle S."/>
        </authorList>
    </citation>
    <scope>NUCLEOTIDE SEQUENCE [LARGE SCALE GENOMIC DNA]</scope>
    <source>
        <strain evidence="2 3">NCTC13760</strain>
    </source>
</reference>
<keyword evidence="1" id="KW-1133">Transmembrane helix</keyword>
<dbReference type="GO" id="GO:0005829">
    <property type="term" value="C:cytosol"/>
    <property type="evidence" value="ECO:0007669"/>
    <property type="project" value="TreeGrafter"/>
</dbReference>
<dbReference type="SUPFAM" id="SSF56784">
    <property type="entry name" value="HAD-like"/>
    <property type="match status" value="1"/>
</dbReference>
<evidence type="ECO:0000313" key="2">
    <source>
        <dbReference type="EMBL" id="SUN68416.1"/>
    </source>
</evidence>
<dbReference type="PROSITE" id="PS01229">
    <property type="entry name" value="COF_2"/>
    <property type="match status" value="1"/>
</dbReference>
<dbReference type="GO" id="GO:0016791">
    <property type="term" value="F:phosphatase activity"/>
    <property type="evidence" value="ECO:0007669"/>
    <property type="project" value="TreeGrafter"/>
</dbReference>
<evidence type="ECO:0000313" key="3">
    <source>
        <dbReference type="Proteomes" id="UP000255352"/>
    </source>
</evidence>
<dbReference type="CDD" id="cd07518">
    <property type="entry name" value="HAD_YbiV-Like"/>
    <property type="match status" value="1"/>
</dbReference>
<dbReference type="SFLD" id="SFLDS00003">
    <property type="entry name" value="Haloacid_Dehalogenase"/>
    <property type="match status" value="1"/>
</dbReference>
<dbReference type="InterPro" id="IPR000150">
    <property type="entry name" value="Cof"/>
</dbReference>
<dbReference type="InterPro" id="IPR023214">
    <property type="entry name" value="HAD_sf"/>
</dbReference>
<dbReference type="PANTHER" id="PTHR10000">
    <property type="entry name" value="PHOSPHOSERINE PHOSPHATASE"/>
    <property type="match status" value="1"/>
</dbReference>
<accession>A0A380KME8</accession>